<evidence type="ECO:0000313" key="4">
    <source>
        <dbReference type="Proteomes" id="UP000738349"/>
    </source>
</evidence>
<dbReference type="OrthoDB" id="2247093at2759"/>
<keyword evidence="4" id="KW-1185">Reference proteome</keyword>
<reference evidence="3" key="1">
    <citation type="journal article" date="2021" name="Nat. Commun.">
        <title>Genetic determinants of endophytism in the Arabidopsis root mycobiome.</title>
        <authorList>
            <person name="Mesny F."/>
            <person name="Miyauchi S."/>
            <person name="Thiergart T."/>
            <person name="Pickel B."/>
            <person name="Atanasova L."/>
            <person name="Karlsson M."/>
            <person name="Huettel B."/>
            <person name="Barry K.W."/>
            <person name="Haridas S."/>
            <person name="Chen C."/>
            <person name="Bauer D."/>
            <person name="Andreopoulos W."/>
            <person name="Pangilinan J."/>
            <person name="LaButti K."/>
            <person name="Riley R."/>
            <person name="Lipzen A."/>
            <person name="Clum A."/>
            <person name="Drula E."/>
            <person name="Henrissat B."/>
            <person name="Kohler A."/>
            <person name="Grigoriev I.V."/>
            <person name="Martin F.M."/>
            <person name="Hacquard S."/>
        </authorList>
    </citation>
    <scope>NUCLEOTIDE SEQUENCE</scope>
    <source>
        <strain evidence="3">MPI-CAGE-AT-0147</strain>
    </source>
</reference>
<sequence length="175" mass="19262">MSGAEGQQAFLALPGSDSLIYVEVDYSQASKKADEKRQRNARASTRHRRKKKIMQEENTKQLQELRDERRQLEIQLEELTHQRDFYRDDRNRLRDIVSQTPGISHLATGPSSPASAKSSPCADRSPLMAAPHTMPSQGCPGEPMQDLPSGIPSPPTSAASSMPGRVLPSLGNILS</sequence>
<dbReference type="EMBL" id="JAGMUV010000016">
    <property type="protein sequence ID" value="KAH7132820.1"/>
    <property type="molecule type" value="Genomic_DNA"/>
</dbReference>
<gene>
    <name evidence="3" type="ORF">EDB81DRAFT_659688</name>
</gene>
<organism evidence="3 4">
    <name type="scientific">Dactylonectria macrodidyma</name>
    <dbReference type="NCBI Taxonomy" id="307937"/>
    <lineage>
        <taxon>Eukaryota</taxon>
        <taxon>Fungi</taxon>
        <taxon>Dikarya</taxon>
        <taxon>Ascomycota</taxon>
        <taxon>Pezizomycotina</taxon>
        <taxon>Sordariomycetes</taxon>
        <taxon>Hypocreomycetidae</taxon>
        <taxon>Hypocreales</taxon>
        <taxon>Nectriaceae</taxon>
        <taxon>Dactylonectria</taxon>
    </lineage>
</organism>
<accession>A0A9P9E7G8</accession>
<dbReference type="PROSITE" id="PS00036">
    <property type="entry name" value="BZIP_BASIC"/>
    <property type="match status" value="1"/>
</dbReference>
<dbReference type="Proteomes" id="UP000738349">
    <property type="component" value="Unassembled WGS sequence"/>
</dbReference>
<feature type="domain" description="BZIP" evidence="2">
    <location>
        <begin position="30"/>
        <end position="93"/>
    </location>
</feature>
<evidence type="ECO:0000256" key="1">
    <source>
        <dbReference type="SAM" id="MobiDB-lite"/>
    </source>
</evidence>
<dbReference type="InterPro" id="IPR004827">
    <property type="entry name" value="bZIP"/>
</dbReference>
<evidence type="ECO:0000313" key="3">
    <source>
        <dbReference type="EMBL" id="KAH7132820.1"/>
    </source>
</evidence>
<dbReference type="AlphaFoldDB" id="A0A9P9E7G8"/>
<name>A0A9P9E7G8_9HYPO</name>
<dbReference type="InterPro" id="IPR046347">
    <property type="entry name" value="bZIP_sf"/>
</dbReference>
<dbReference type="GO" id="GO:0003700">
    <property type="term" value="F:DNA-binding transcription factor activity"/>
    <property type="evidence" value="ECO:0007669"/>
    <property type="project" value="InterPro"/>
</dbReference>
<feature type="compositionally biased region" description="Low complexity" evidence="1">
    <location>
        <begin position="110"/>
        <end position="122"/>
    </location>
</feature>
<protein>
    <recommendedName>
        <fullName evidence="2">BZIP domain-containing protein</fullName>
    </recommendedName>
</protein>
<dbReference type="SUPFAM" id="SSF57959">
    <property type="entry name" value="Leucine zipper domain"/>
    <property type="match status" value="1"/>
</dbReference>
<comment type="caution">
    <text evidence="3">The sequence shown here is derived from an EMBL/GenBank/DDBJ whole genome shotgun (WGS) entry which is preliminary data.</text>
</comment>
<feature type="region of interest" description="Disordered" evidence="1">
    <location>
        <begin position="98"/>
        <end position="175"/>
    </location>
</feature>
<dbReference type="PROSITE" id="PS50217">
    <property type="entry name" value="BZIP"/>
    <property type="match status" value="1"/>
</dbReference>
<evidence type="ECO:0000259" key="2">
    <source>
        <dbReference type="PROSITE" id="PS50217"/>
    </source>
</evidence>
<proteinExistence type="predicted"/>
<feature type="region of interest" description="Disordered" evidence="1">
    <location>
        <begin position="27"/>
        <end position="58"/>
    </location>
</feature>